<dbReference type="EMBL" id="NIZV01000067">
    <property type="protein sequence ID" value="RSM12821.1"/>
    <property type="molecule type" value="Genomic_DNA"/>
</dbReference>
<dbReference type="InterPro" id="IPR052907">
    <property type="entry name" value="Beta-lactamase/esterase"/>
</dbReference>
<evidence type="ECO:0000313" key="3">
    <source>
        <dbReference type="Proteomes" id="UP000288429"/>
    </source>
</evidence>
<dbReference type="Gene3D" id="3.40.710.10">
    <property type="entry name" value="DD-peptidase/beta-lactamase superfamily"/>
    <property type="match status" value="1"/>
</dbReference>
<gene>
    <name evidence="2" type="ORF">CDV31_006169</name>
</gene>
<reference evidence="2 3" key="1">
    <citation type="submission" date="2017-06" db="EMBL/GenBank/DDBJ databases">
        <title>Cmopartive genomic analysis of Ambrosia Fusariam Clade fungi.</title>
        <authorList>
            <person name="Stajich J.E."/>
            <person name="Carrillo J."/>
            <person name="Kijimoto T."/>
            <person name="Eskalen A."/>
            <person name="O'Donnell K."/>
            <person name="Kasson M."/>
        </authorList>
    </citation>
    <scope>NUCLEOTIDE SEQUENCE [LARGE SCALE GENOMIC DNA]</scope>
    <source>
        <strain evidence="2 3">NRRL 20438</strain>
    </source>
</reference>
<evidence type="ECO:0000313" key="2">
    <source>
        <dbReference type="EMBL" id="RSM12821.1"/>
    </source>
</evidence>
<dbReference type="Proteomes" id="UP000288429">
    <property type="component" value="Unassembled WGS sequence"/>
</dbReference>
<dbReference type="SUPFAM" id="SSF56601">
    <property type="entry name" value="beta-lactamase/transpeptidase-like"/>
    <property type="match status" value="1"/>
</dbReference>
<organism evidence="2 3">
    <name type="scientific">Fusarium ambrosium</name>
    <dbReference type="NCBI Taxonomy" id="131363"/>
    <lineage>
        <taxon>Eukaryota</taxon>
        <taxon>Fungi</taxon>
        <taxon>Dikarya</taxon>
        <taxon>Ascomycota</taxon>
        <taxon>Pezizomycotina</taxon>
        <taxon>Sordariomycetes</taxon>
        <taxon>Hypocreomycetidae</taxon>
        <taxon>Hypocreales</taxon>
        <taxon>Nectriaceae</taxon>
        <taxon>Fusarium</taxon>
        <taxon>Fusarium solani species complex</taxon>
    </lineage>
</organism>
<protein>
    <recommendedName>
        <fullName evidence="1">Beta-lactamase-related domain-containing protein</fullName>
    </recommendedName>
</protein>
<evidence type="ECO:0000259" key="1">
    <source>
        <dbReference type="Pfam" id="PF00144"/>
    </source>
</evidence>
<feature type="domain" description="Beta-lactamase-related" evidence="1">
    <location>
        <begin position="4"/>
        <end position="105"/>
    </location>
</feature>
<keyword evidence="3" id="KW-1185">Reference proteome</keyword>
<dbReference type="PANTHER" id="PTHR43319">
    <property type="entry name" value="BETA-LACTAMASE-RELATED"/>
    <property type="match status" value="1"/>
</dbReference>
<comment type="caution">
    <text evidence="2">The sequence shown here is derived from an EMBL/GenBank/DDBJ whole genome shotgun (WGS) entry which is preliminary data.</text>
</comment>
<name>A0A428UEV2_9HYPO</name>
<accession>A0A428UEV2</accession>
<dbReference type="Pfam" id="PF00144">
    <property type="entry name" value="Beta-lactamase"/>
    <property type="match status" value="1"/>
</dbReference>
<dbReference type="AlphaFoldDB" id="A0A428UEV2"/>
<dbReference type="InterPro" id="IPR012338">
    <property type="entry name" value="Beta-lactam/transpept-like"/>
</dbReference>
<dbReference type="InterPro" id="IPR001466">
    <property type="entry name" value="Beta-lactam-related"/>
</dbReference>
<proteinExistence type="predicted"/>
<sequence length="151" mass="16887">MTLEELYDAEGATDKLARQATLWAPGTAMGYHALSQGFLVGELVRRKTGMSIDEFVTEEICQPLHIGVDFQLGCRKEDWDRVAPVVPPPGPSIQEALEQMGCEPSSITMRTLCNPLLRAEDVNTELWRSSVFGLGYRAARETQTRDLHHRT</sequence>
<dbReference type="PANTHER" id="PTHR43319:SF3">
    <property type="entry name" value="BETA-LACTAMASE-RELATED DOMAIN-CONTAINING PROTEIN"/>
    <property type="match status" value="1"/>
</dbReference>